<sequence length="83" mass="9605">MKIRRLGFDLDNVIADMEPYLLAYAKEKYGIELTDEQKKFFKWEQMPGMSQEIAEDIHATAVDPAFFMNIDPIEGAKETLSFL</sequence>
<dbReference type="InterPro" id="IPR010708">
    <property type="entry name" value="5'(3')-deoxyribonucleotidase"/>
</dbReference>
<dbReference type="Pfam" id="PF06941">
    <property type="entry name" value="NT5C"/>
    <property type="match status" value="1"/>
</dbReference>
<organism evidence="1">
    <name type="scientific">marine sediment metagenome</name>
    <dbReference type="NCBI Taxonomy" id="412755"/>
    <lineage>
        <taxon>unclassified sequences</taxon>
        <taxon>metagenomes</taxon>
        <taxon>ecological metagenomes</taxon>
    </lineage>
</organism>
<dbReference type="GO" id="GO:0009264">
    <property type="term" value="P:deoxyribonucleotide catabolic process"/>
    <property type="evidence" value="ECO:0007669"/>
    <property type="project" value="InterPro"/>
</dbReference>
<protein>
    <submittedName>
        <fullName evidence="1">Uncharacterized protein</fullName>
    </submittedName>
</protein>
<name>X0U8L0_9ZZZZ</name>
<proteinExistence type="predicted"/>
<dbReference type="SUPFAM" id="SSF56784">
    <property type="entry name" value="HAD-like"/>
    <property type="match status" value="1"/>
</dbReference>
<dbReference type="GO" id="GO:0008253">
    <property type="term" value="F:5'-nucleotidase activity"/>
    <property type="evidence" value="ECO:0007669"/>
    <property type="project" value="InterPro"/>
</dbReference>
<dbReference type="InterPro" id="IPR036412">
    <property type="entry name" value="HAD-like_sf"/>
</dbReference>
<dbReference type="EMBL" id="BARS01026575">
    <property type="protein sequence ID" value="GAG02129.1"/>
    <property type="molecule type" value="Genomic_DNA"/>
</dbReference>
<dbReference type="AlphaFoldDB" id="X0U8L0"/>
<feature type="non-terminal residue" evidence="1">
    <location>
        <position position="83"/>
    </location>
</feature>
<evidence type="ECO:0000313" key="1">
    <source>
        <dbReference type="EMBL" id="GAG02129.1"/>
    </source>
</evidence>
<gene>
    <name evidence="1" type="ORF">S01H1_41865</name>
</gene>
<reference evidence="1" key="1">
    <citation type="journal article" date="2014" name="Front. Microbiol.">
        <title>High frequency of phylogenetically diverse reductive dehalogenase-homologous genes in deep subseafloor sedimentary metagenomes.</title>
        <authorList>
            <person name="Kawai M."/>
            <person name="Futagami T."/>
            <person name="Toyoda A."/>
            <person name="Takaki Y."/>
            <person name="Nishi S."/>
            <person name="Hori S."/>
            <person name="Arai W."/>
            <person name="Tsubouchi T."/>
            <person name="Morono Y."/>
            <person name="Uchiyama I."/>
            <person name="Ito T."/>
            <person name="Fujiyama A."/>
            <person name="Inagaki F."/>
            <person name="Takami H."/>
        </authorList>
    </citation>
    <scope>NUCLEOTIDE SEQUENCE</scope>
    <source>
        <strain evidence="1">Expedition CK06-06</strain>
    </source>
</reference>
<accession>X0U8L0</accession>
<comment type="caution">
    <text evidence="1">The sequence shown here is derived from an EMBL/GenBank/DDBJ whole genome shotgun (WGS) entry which is preliminary data.</text>
</comment>